<dbReference type="InterPro" id="IPR029063">
    <property type="entry name" value="SAM-dependent_MTases_sf"/>
</dbReference>
<evidence type="ECO:0000313" key="3">
    <source>
        <dbReference type="Proteomes" id="UP000539111"/>
    </source>
</evidence>
<dbReference type="GO" id="GO:0032259">
    <property type="term" value="P:methylation"/>
    <property type="evidence" value="ECO:0007669"/>
    <property type="project" value="UniProtKB-KW"/>
</dbReference>
<sequence>MSRVDHCVDTFVLVSGIVKNSAATIPISVVSGHMEADGIERDNLESQQRKDDPADEWFPESVAADYDLPGGANAPDVIEPVVELLSGLAGNGPVLEFAVGTGRIAAPLAARGVEVKGIELSRAMAPRVVEKPGGNAVDVAIGDMTTTRVAGEFSLVYLVFNTISNLTTQDEQVAAFCNASAHLRPGGFFLIEDGLPDLRRLPPGQNTVPFSVLPGREGGGYVGFDQYDVVTQRFTSNHVSVSADGSGSFRRIPFRFAWPAEMDLMARIAGMKLKHRWSGWDRSELTEESTSHVSVWVKSGSTLR</sequence>
<dbReference type="Gene3D" id="3.40.50.150">
    <property type="entry name" value="Vaccinia Virus protein VP39"/>
    <property type="match status" value="1"/>
</dbReference>
<dbReference type="RefSeq" id="WP_237248888.1">
    <property type="nucleotide sequence ID" value="NZ_JACBZP010000001.1"/>
</dbReference>
<feature type="domain" description="Methyltransferase" evidence="1">
    <location>
        <begin position="94"/>
        <end position="187"/>
    </location>
</feature>
<name>A0A7Z0D5U7_9MICO</name>
<gene>
    <name evidence="2" type="ORF">BJY26_003719</name>
</gene>
<accession>A0A7Z0D5U7</accession>
<dbReference type="AlphaFoldDB" id="A0A7Z0D5U7"/>
<dbReference type="Pfam" id="PF13649">
    <property type="entry name" value="Methyltransf_25"/>
    <property type="match status" value="1"/>
</dbReference>
<evidence type="ECO:0000259" key="1">
    <source>
        <dbReference type="Pfam" id="PF13649"/>
    </source>
</evidence>
<proteinExistence type="predicted"/>
<reference evidence="2 3" key="1">
    <citation type="submission" date="2020-07" db="EMBL/GenBank/DDBJ databases">
        <title>Sequencing the genomes of 1000 actinobacteria strains.</title>
        <authorList>
            <person name="Klenk H.-P."/>
        </authorList>
    </citation>
    <scope>NUCLEOTIDE SEQUENCE [LARGE SCALE GENOMIC DNA]</scope>
    <source>
        <strain evidence="2 3">DSM 26341</strain>
    </source>
</reference>
<dbReference type="EMBL" id="JACBZP010000001">
    <property type="protein sequence ID" value="NYI69413.1"/>
    <property type="molecule type" value="Genomic_DNA"/>
</dbReference>
<comment type="caution">
    <text evidence="2">The sequence shown here is derived from an EMBL/GenBank/DDBJ whole genome shotgun (WGS) entry which is preliminary data.</text>
</comment>
<evidence type="ECO:0000313" key="2">
    <source>
        <dbReference type="EMBL" id="NYI69413.1"/>
    </source>
</evidence>
<dbReference type="Proteomes" id="UP000539111">
    <property type="component" value="Unassembled WGS sequence"/>
</dbReference>
<dbReference type="SUPFAM" id="SSF53335">
    <property type="entry name" value="S-adenosyl-L-methionine-dependent methyltransferases"/>
    <property type="match status" value="1"/>
</dbReference>
<dbReference type="GO" id="GO:0008168">
    <property type="term" value="F:methyltransferase activity"/>
    <property type="evidence" value="ECO:0007669"/>
    <property type="project" value="UniProtKB-KW"/>
</dbReference>
<keyword evidence="2" id="KW-0808">Transferase</keyword>
<keyword evidence="2" id="KW-0489">Methyltransferase</keyword>
<dbReference type="CDD" id="cd02440">
    <property type="entry name" value="AdoMet_MTases"/>
    <property type="match status" value="1"/>
</dbReference>
<dbReference type="InterPro" id="IPR041698">
    <property type="entry name" value="Methyltransf_25"/>
</dbReference>
<organism evidence="2 3">
    <name type="scientific">Spelaeicoccus albus</name>
    <dbReference type="NCBI Taxonomy" id="1280376"/>
    <lineage>
        <taxon>Bacteria</taxon>
        <taxon>Bacillati</taxon>
        <taxon>Actinomycetota</taxon>
        <taxon>Actinomycetes</taxon>
        <taxon>Micrococcales</taxon>
        <taxon>Brevibacteriaceae</taxon>
        <taxon>Spelaeicoccus</taxon>
    </lineage>
</organism>
<keyword evidence="3" id="KW-1185">Reference proteome</keyword>
<protein>
    <submittedName>
        <fullName evidence="2">SAM-dependent methyltransferase</fullName>
    </submittedName>
</protein>